<feature type="transmembrane region" description="Helical" evidence="1">
    <location>
        <begin position="24"/>
        <end position="43"/>
    </location>
</feature>
<dbReference type="RefSeq" id="WP_126807767.1">
    <property type="nucleotide sequence ID" value="NZ_NGKA01000005.1"/>
</dbReference>
<feature type="transmembrane region" description="Helical" evidence="1">
    <location>
        <begin position="91"/>
        <end position="109"/>
    </location>
</feature>
<comment type="caution">
    <text evidence="2">The sequence shown here is derived from an EMBL/GenBank/DDBJ whole genome shotgun (WGS) entry which is preliminary data.</text>
</comment>
<dbReference type="OrthoDB" id="7205479at2"/>
<feature type="transmembrane region" description="Helical" evidence="1">
    <location>
        <begin position="50"/>
        <end position="71"/>
    </location>
</feature>
<sequence length="118" mass="13280">MGYFQRLLINTITFMALAYLFPNMLYISGFLTAFIASFVLSFLNGFVKPILHILSLPITILTLGLFSLVINGLMLQLTSFIMGPGRFYVDGFWSAFMIALILSLVNALVSSREAKRHY</sequence>
<accession>A0A430AZL4</accession>
<evidence type="ECO:0000313" key="2">
    <source>
        <dbReference type="EMBL" id="RSU13499.1"/>
    </source>
</evidence>
<dbReference type="Pfam" id="PF04020">
    <property type="entry name" value="Phage_holin_4_2"/>
    <property type="match status" value="1"/>
</dbReference>
<keyword evidence="1" id="KW-1133">Transmembrane helix</keyword>
<dbReference type="PANTHER" id="PTHR37309:SF1">
    <property type="entry name" value="SLR0284 PROTEIN"/>
    <property type="match status" value="1"/>
</dbReference>
<dbReference type="Proteomes" id="UP000287605">
    <property type="component" value="Unassembled WGS sequence"/>
</dbReference>
<keyword evidence="3" id="KW-1185">Reference proteome</keyword>
<organism evidence="2 3">
    <name type="scientific">Vagococcus elongatus</name>
    <dbReference type="NCBI Taxonomy" id="180344"/>
    <lineage>
        <taxon>Bacteria</taxon>
        <taxon>Bacillati</taxon>
        <taxon>Bacillota</taxon>
        <taxon>Bacilli</taxon>
        <taxon>Lactobacillales</taxon>
        <taxon>Enterococcaceae</taxon>
        <taxon>Vagococcus</taxon>
    </lineage>
</organism>
<keyword evidence="1" id="KW-0472">Membrane</keyword>
<protein>
    <recommendedName>
        <fullName evidence="4">Phage holin family protein</fullName>
    </recommendedName>
</protein>
<name>A0A430AZL4_9ENTE</name>
<dbReference type="AlphaFoldDB" id="A0A430AZL4"/>
<dbReference type="InterPro" id="IPR007165">
    <property type="entry name" value="Phage_holin_4_2"/>
</dbReference>
<dbReference type="EMBL" id="NGKA01000005">
    <property type="protein sequence ID" value="RSU13499.1"/>
    <property type="molecule type" value="Genomic_DNA"/>
</dbReference>
<dbReference type="PANTHER" id="PTHR37309">
    <property type="entry name" value="SLR0284 PROTEIN"/>
    <property type="match status" value="1"/>
</dbReference>
<evidence type="ECO:0000313" key="3">
    <source>
        <dbReference type="Proteomes" id="UP000287605"/>
    </source>
</evidence>
<keyword evidence="1" id="KW-0812">Transmembrane</keyword>
<gene>
    <name evidence="2" type="ORF">CBF29_04395</name>
</gene>
<reference evidence="2 3" key="1">
    <citation type="submission" date="2017-05" db="EMBL/GenBank/DDBJ databases">
        <title>Vagococcus spp. assemblies.</title>
        <authorList>
            <person name="Gulvik C.A."/>
        </authorList>
    </citation>
    <scope>NUCLEOTIDE SEQUENCE [LARGE SCALE GENOMIC DNA]</scope>
    <source>
        <strain evidence="2 3">CCUG 51432</strain>
    </source>
</reference>
<evidence type="ECO:0000256" key="1">
    <source>
        <dbReference type="SAM" id="Phobius"/>
    </source>
</evidence>
<proteinExistence type="predicted"/>
<evidence type="ECO:0008006" key="4">
    <source>
        <dbReference type="Google" id="ProtNLM"/>
    </source>
</evidence>